<reference evidence="3" key="1">
    <citation type="submission" date="2015-05" db="UniProtKB">
        <authorList>
            <consortium name="EnsemblMetazoa"/>
        </authorList>
    </citation>
    <scope>IDENTIFICATION</scope>
</reference>
<organism evidence="3 4">
    <name type="scientific">Rhodnius prolixus</name>
    <name type="common">Triatomid bug</name>
    <dbReference type="NCBI Taxonomy" id="13249"/>
    <lineage>
        <taxon>Eukaryota</taxon>
        <taxon>Metazoa</taxon>
        <taxon>Ecdysozoa</taxon>
        <taxon>Arthropoda</taxon>
        <taxon>Hexapoda</taxon>
        <taxon>Insecta</taxon>
        <taxon>Pterygota</taxon>
        <taxon>Neoptera</taxon>
        <taxon>Paraneoptera</taxon>
        <taxon>Hemiptera</taxon>
        <taxon>Heteroptera</taxon>
        <taxon>Panheteroptera</taxon>
        <taxon>Cimicomorpha</taxon>
        <taxon>Reduviidae</taxon>
        <taxon>Triatominae</taxon>
        <taxon>Rhodnius</taxon>
    </lineage>
</organism>
<keyword evidence="4" id="KW-1185">Reference proteome</keyword>
<dbReference type="PROSITE" id="PS50250">
    <property type="entry name" value="PCI"/>
    <property type="match status" value="1"/>
</dbReference>
<evidence type="ECO:0000313" key="4">
    <source>
        <dbReference type="Proteomes" id="UP000015103"/>
    </source>
</evidence>
<dbReference type="PANTHER" id="PTHR12436:SF3">
    <property type="entry name" value="GERMINAL-CENTER ASSOCIATED NUCLEAR PROTEIN"/>
    <property type="match status" value="1"/>
</dbReference>
<dbReference type="Pfam" id="PF03399">
    <property type="entry name" value="SAC3_GANP"/>
    <property type="match status" value="1"/>
</dbReference>
<accession>T1HD49</accession>
<evidence type="ECO:0000256" key="1">
    <source>
        <dbReference type="ARBA" id="ARBA00038443"/>
    </source>
</evidence>
<dbReference type="InterPro" id="IPR000717">
    <property type="entry name" value="PCI_dom"/>
</dbReference>
<dbReference type="eggNOG" id="KOG1860">
    <property type="taxonomic scope" value="Eukaryota"/>
</dbReference>
<dbReference type="InterPro" id="IPR045107">
    <property type="entry name" value="SAC3/GANP/THP3"/>
</dbReference>
<dbReference type="GO" id="GO:0005737">
    <property type="term" value="C:cytoplasm"/>
    <property type="evidence" value="ECO:0007669"/>
    <property type="project" value="TreeGrafter"/>
</dbReference>
<comment type="similarity">
    <text evidence="1">Belongs to the SAC3 family.</text>
</comment>
<sequence>MYTKSGTTLNSRLALLEERDKQLRIRMNRDSNIKTAAIIKGLCPDMCPEKERMLRDVRGMVATYEAVDGTNMKMDHNKAVKDYVRSSADQEEPLPHELRPEPVLTMTLDYLITQIMPKIDTGEEDNLGNWYDFCWYRLRSIRKDIIQQHLCDINTAEIVEKCARFHICCYDRLWGASKSIFDDKINSETLMNCLQTLMHMYEDLRKQGITCPNEAEFRAYLILLKLNSGFLLSEYQQYSALLQKSPQVRDAVLIHTAYSNNMYSTYFSLMKTTTYLNCCLMQRFLAHLRTKAMEIIVRAHCPPNKISRLSLNFIVQTLKFDSREDCIRFCESFGLVLAEDSFNFIVSRNDFFFPETLFVINNPSSIVVRKRVSVPKAVIGPLEKLPIYIPHEVHTSFNDDGTLKQGAIDAADQEEKLYRDIVERKLILKRGSLRFAKSAPELEKMEVMTPKLVAEPVSVSQDIEPMFEDISDEENDFLLDDNLENNSVSKEQIIEHTEYKEHLSENNSIISISSNSDSESEAKSPETSFNLSHKSGNVVPVSPVLSAVSPVPKHSSPAPICALIKPDVLNIKPVSPDKMLVSSDIKSVSPDSKPVSPLVKSISTDIKPAYPDKTQSIVNFKQPDITFKEPLFTFKKTSANVQPRASVTSKMTIQCSKKRRLAATVLSSLPSTSIPHWKTKYSPNKQKKVKDDPCFTKLKRIRTSEKMKKVSLRKYALLWRNKVEKLKKVSDKSLREYLFYWGTSGHSSPTQSGFRKRLNIKKKTGLVVLSILHTDIVNRIDPVTKKVGELLCNTLSEAALNFARTQGNVSLRQPVFWKLVFALPPALKGNFTFPDKLRNWSKAAFYADMKTKMGEVQYRISLQGVPIFVSVNVILGSKTFEEQCSNISAAIVIRANGWETVEETQQRCDKLISVADCKLPMAILTIGDKFESCNKLRYRDRLSYFCESSWNDTDKLIQIVLVLARYTYFQRIKVDSLGGVVSIMTEKLFDALHEDKYINDELYRKLCQPNSVIQLYNELINKIKKEITACFEANFYGTACEFEQYLKTTPVDFMQFPSQYKDVNFLDILKDHLEKIYLPKVKWPITNSKEVLSIFRDYCHNINCDHILSKLIRIINPPDSNDLENPLSQHLETVPWLHVVEYLVKEIIKEELFHFNIAYRECKLNELIDSHWWMATDVN</sequence>
<dbReference type="Proteomes" id="UP000015103">
    <property type="component" value="Unassembled WGS sequence"/>
</dbReference>
<dbReference type="EMBL" id="ACPB03004575">
    <property type="status" value="NOT_ANNOTATED_CDS"/>
    <property type="molecule type" value="Genomic_DNA"/>
</dbReference>
<dbReference type="AlphaFoldDB" id="T1HD49"/>
<dbReference type="STRING" id="13249.T1HD49"/>
<dbReference type="VEuPathDB" id="VectorBase:RPRC001964"/>
<evidence type="ECO:0000256" key="2">
    <source>
        <dbReference type="SAM" id="MobiDB-lite"/>
    </source>
</evidence>
<dbReference type="EnsemblMetazoa" id="RPRC001964-RA">
    <property type="protein sequence ID" value="RPRC001964-PA"/>
    <property type="gene ID" value="RPRC001964"/>
</dbReference>
<dbReference type="HOGENOM" id="CLU_273237_0_0_1"/>
<dbReference type="PANTHER" id="PTHR12436">
    <property type="entry name" value="80 KDA MCM3-ASSOCIATED PROTEIN"/>
    <property type="match status" value="1"/>
</dbReference>
<evidence type="ECO:0000313" key="3">
    <source>
        <dbReference type="EnsemblMetazoa" id="RPRC001964-PA"/>
    </source>
</evidence>
<feature type="compositionally biased region" description="Polar residues" evidence="2">
    <location>
        <begin position="525"/>
        <end position="534"/>
    </location>
</feature>
<dbReference type="GO" id="GO:0070390">
    <property type="term" value="C:transcription export complex 2"/>
    <property type="evidence" value="ECO:0007669"/>
    <property type="project" value="TreeGrafter"/>
</dbReference>
<dbReference type="Gene3D" id="1.25.40.990">
    <property type="match status" value="1"/>
</dbReference>
<dbReference type="InParanoid" id="T1HD49"/>
<name>T1HD49_RHOPR</name>
<dbReference type="GO" id="GO:0006406">
    <property type="term" value="P:mRNA export from nucleus"/>
    <property type="evidence" value="ECO:0007669"/>
    <property type="project" value="TreeGrafter"/>
</dbReference>
<dbReference type="InterPro" id="IPR005062">
    <property type="entry name" value="SAC3/GANP/THP3_conserved"/>
</dbReference>
<proteinExistence type="inferred from homology"/>
<feature type="region of interest" description="Disordered" evidence="2">
    <location>
        <begin position="512"/>
        <end position="534"/>
    </location>
</feature>
<protein>
    <submittedName>
        <fullName evidence="3">PCI domain-containing protein</fullName>
    </submittedName>
</protein>
<dbReference type="OMA" id="EFRAYLI"/>